<comment type="caution">
    <text evidence="3">The sequence shown here is derived from an EMBL/GenBank/DDBJ whole genome shotgun (WGS) entry which is preliminary data.</text>
</comment>
<sequence>MAAAFVPGLDLAEAFYTRAVAPLVGVPHAACLLGEGSEVLGFDTPRSQDHEWGPRVQVLVAAEHVEEVAARVDAGLPPVFDGFATAWFSLAAGSVAHHVEVSTVGRWVVGALGLDPRAGLDAAHWLGLPQQRLLHVTAGRVFRDDTGELTRTRAALRWYPPDVWRWLMLSGWHLIGNAEPQRGRCAETGDALGTRLLTAKLCRLAMDLAFLQERRYRPYDKWHGAAFGRLDAAPALTPDLEAALTGDEPTATAALGRLLTRLGERHNDLALGPPVPPRRAPFEVGVNDAVRPYEVANAADYVRSLRSGITDPRLRDLAPVGAVDQLTHADDVVVTHTDWPARLTRDYRAALGGLPPDEPGPEAAPDGGAPRPG</sequence>
<evidence type="ECO:0000259" key="2">
    <source>
        <dbReference type="Pfam" id="PF13228"/>
    </source>
</evidence>
<evidence type="ECO:0000313" key="4">
    <source>
        <dbReference type="Proteomes" id="UP001195724"/>
    </source>
</evidence>
<name>A0ABS2RYQ1_9PSEU</name>
<proteinExistence type="predicted"/>
<evidence type="ECO:0000256" key="1">
    <source>
        <dbReference type="SAM" id="MobiDB-lite"/>
    </source>
</evidence>
<keyword evidence="4" id="KW-1185">Reference proteome</keyword>
<feature type="region of interest" description="Disordered" evidence="1">
    <location>
        <begin position="350"/>
        <end position="373"/>
    </location>
</feature>
<dbReference type="RefSeq" id="WP_204840288.1">
    <property type="nucleotide sequence ID" value="NZ_JAFBCL010000001.1"/>
</dbReference>
<evidence type="ECO:0000313" key="3">
    <source>
        <dbReference type="EMBL" id="MBM7809146.1"/>
    </source>
</evidence>
<organism evidence="3 4">
    <name type="scientific">Saccharothrix algeriensis</name>
    <dbReference type="NCBI Taxonomy" id="173560"/>
    <lineage>
        <taxon>Bacteria</taxon>
        <taxon>Bacillati</taxon>
        <taxon>Actinomycetota</taxon>
        <taxon>Actinomycetes</taxon>
        <taxon>Pseudonocardiales</taxon>
        <taxon>Pseudonocardiaceae</taxon>
        <taxon>Saccharothrix</taxon>
    </lineage>
</organism>
<reference evidence="3 4" key="1">
    <citation type="submission" date="2021-01" db="EMBL/GenBank/DDBJ databases">
        <title>Sequencing the genomes of 1000 actinobacteria strains.</title>
        <authorList>
            <person name="Klenk H.-P."/>
        </authorList>
    </citation>
    <scope>NUCLEOTIDE SEQUENCE [LARGE SCALE GENOMIC DNA]</scope>
    <source>
        <strain evidence="3 4">DSM 44581</strain>
    </source>
</reference>
<dbReference type="EMBL" id="JAFBCL010000001">
    <property type="protein sequence ID" value="MBM7809146.1"/>
    <property type="molecule type" value="Genomic_DNA"/>
</dbReference>
<accession>A0ABS2RYQ1</accession>
<gene>
    <name evidence="3" type="ORF">JOE68_000011</name>
</gene>
<feature type="domain" description="DUF4037" evidence="2">
    <location>
        <begin position="125"/>
        <end position="222"/>
    </location>
</feature>
<dbReference type="Pfam" id="PF13228">
    <property type="entry name" value="DUF4037"/>
    <property type="match status" value="1"/>
</dbReference>
<protein>
    <recommendedName>
        <fullName evidence="2">DUF4037 domain-containing protein</fullName>
    </recommendedName>
</protein>
<dbReference type="InterPro" id="IPR025117">
    <property type="entry name" value="DUF4037"/>
</dbReference>
<dbReference type="Proteomes" id="UP001195724">
    <property type="component" value="Unassembled WGS sequence"/>
</dbReference>